<dbReference type="AlphaFoldDB" id="A0AAN8IB58"/>
<keyword evidence="2" id="KW-1185">Reference proteome</keyword>
<protein>
    <submittedName>
        <fullName evidence="1">Uncharacterized protein</fullName>
    </submittedName>
</protein>
<proteinExistence type="predicted"/>
<name>A0AAN8IB58_TRICO</name>
<evidence type="ECO:0000313" key="2">
    <source>
        <dbReference type="Proteomes" id="UP001331761"/>
    </source>
</evidence>
<dbReference type="Proteomes" id="UP001331761">
    <property type="component" value="Unassembled WGS sequence"/>
</dbReference>
<dbReference type="EMBL" id="WIXE01023829">
    <property type="protein sequence ID" value="KAK5966151.1"/>
    <property type="molecule type" value="Genomic_DNA"/>
</dbReference>
<evidence type="ECO:0000313" key="1">
    <source>
        <dbReference type="EMBL" id="KAK5966151.1"/>
    </source>
</evidence>
<sequence>MNKQKTADSGIGNFTLISTETPWKRLIRRFKYDCPTSLLTIHLRWKSIRSSRDLPSSPPSEISAGGVIWKIAEYDQVLDWAAELNRSKPTDKRKRPYTKTAVESR</sequence>
<comment type="caution">
    <text evidence="1">The sequence shown here is derived from an EMBL/GenBank/DDBJ whole genome shotgun (WGS) entry which is preliminary data.</text>
</comment>
<reference evidence="1 2" key="1">
    <citation type="submission" date="2019-10" db="EMBL/GenBank/DDBJ databases">
        <title>Assembly and Annotation for the nematode Trichostrongylus colubriformis.</title>
        <authorList>
            <person name="Martin J."/>
        </authorList>
    </citation>
    <scope>NUCLEOTIDE SEQUENCE [LARGE SCALE GENOMIC DNA]</scope>
    <source>
        <strain evidence="1">G859</strain>
        <tissue evidence="1">Whole worm</tissue>
    </source>
</reference>
<gene>
    <name evidence="1" type="ORF">GCK32_011086</name>
</gene>
<organism evidence="1 2">
    <name type="scientific">Trichostrongylus colubriformis</name>
    <name type="common">Black scour worm</name>
    <dbReference type="NCBI Taxonomy" id="6319"/>
    <lineage>
        <taxon>Eukaryota</taxon>
        <taxon>Metazoa</taxon>
        <taxon>Ecdysozoa</taxon>
        <taxon>Nematoda</taxon>
        <taxon>Chromadorea</taxon>
        <taxon>Rhabditida</taxon>
        <taxon>Rhabditina</taxon>
        <taxon>Rhabditomorpha</taxon>
        <taxon>Strongyloidea</taxon>
        <taxon>Trichostrongylidae</taxon>
        <taxon>Trichostrongylus</taxon>
    </lineage>
</organism>
<accession>A0AAN8IB58</accession>